<dbReference type="Gene3D" id="3.40.30.10">
    <property type="entry name" value="Glutaredoxin"/>
    <property type="match status" value="1"/>
</dbReference>
<gene>
    <name evidence="1" type="ORF">SAMN04488528_103714</name>
</gene>
<organism evidence="1 2">
    <name type="scientific">Clostridium frigidicarnis</name>
    <dbReference type="NCBI Taxonomy" id="84698"/>
    <lineage>
        <taxon>Bacteria</taxon>
        <taxon>Bacillati</taxon>
        <taxon>Bacillota</taxon>
        <taxon>Clostridia</taxon>
        <taxon>Eubacteriales</taxon>
        <taxon>Clostridiaceae</taxon>
        <taxon>Clostridium</taxon>
    </lineage>
</organism>
<name>A0A1I1AH88_9CLOT</name>
<keyword evidence="2" id="KW-1185">Reference proteome</keyword>
<protein>
    <submittedName>
        <fullName evidence="1">Arsenical resistance operon trans-acting repressor ArsD</fullName>
    </submittedName>
</protein>
<dbReference type="AlphaFoldDB" id="A0A1I1AH88"/>
<dbReference type="OrthoDB" id="9801358at2"/>
<dbReference type="Proteomes" id="UP000198619">
    <property type="component" value="Unassembled WGS sequence"/>
</dbReference>
<dbReference type="GO" id="GO:0045892">
    <property type="term" value="P:negative regulation of DNA-templated transcription"/>
    <property type="evidence" value="ECO:0007669"/>
    <property type="project" value="InterPro"/>
</dbReference>
<dbReference type="Pfam" id="PF06953">
    <property type="entry name" value="ArsD"/>
    <property type="match status" value="1"/>
</dbReference>
<evidence type="ECO:0000313" key="2">
    <source>
        <dbReference type="Proteomes" id="UP000198619"/>
    </source>
</evidence>
<dbReference type="STRING" id="84698.SAMN04488528_103714"/>
<dbReference type="EMBL" id="FOKI01000037">
    <property type="protein sequence ID" value="SFB37379.1"/>
    <property type="molecule type" value="Genomic_DNA"/>
</dbReference>
<accession>A0A1I1AH88</accession>
<sequence>MKKLIIFDPAMCCSTGICGPGVDPELLRMSAVINKLQKNGLSVERYNPSSNPEAFINKTISDLITEEGIEILPVTIVNDVVLKKGSYPSNEELCEMLKLPKVFFKDLPGNKKSCCCCDGGCC</sequence>
<dbReference type="NCBIfam" id="NF033727">
    <property type="entry name" value="chaperon_ArsD"/>
    <property type="match status" value="1"/>
</dbReference>
<dbReference type="RefSeq" id="WP_090042721.1">
    <property type="nucleotide sequence ID" value="NZ_FOKI01000037.1"/>
</dbReference>
<dbReference type="InterPro" id="IPR010712">
    <property type="entry name" value="Arsenical-R_ArsD"/>
</dbReference>
<reference evidence="1 2" key="1">
    <citation type="submission" date="2016-10" db="EMBL/GenBank/DDBJ databases">
        <authorList>
            <person name="de Groot N.N."/>
        </authorList>
    </citation>
    <scope>NUCLEOTIDE SEQUENCE [LARGE SCALE GENOMIC DNA]</scope>
    <source>
        <strain evidence="1 2">DSM 12271</strain>
    </source>
</reference>
<dbReference type="GO" id="GO:0046685">
    <property type="term" value="P:response to arsenic-containing substance"/>
    <property type="evidence" value="ECO:0007669"/>
    <property type="project" value="InterPro"/>
</dbReference>
<proteinExistence type="predicted"/>
<evidence type="ECO:0000313" key="1">
    <source>
        <dbReference type="EMBL" id="SFB37379.1"/>
    </source>
</evidence>
<dbReference type="GO" id="GO:0003677">
    <property type="term" value="F:DNA binding"/>
    <property type="evidence" value="ECO:0007669"/>
    <property type="project" value="InterPro"/>
</dbReference>